<dbReference type="InterPro" id="IPR014729">
    <property type="entry name" value="Rossmann-like_a/b/a_fold"/>
</dbReference>
<feature type="binding site" evidence="8">
    <location>
        <position position="61"/>
    </location>
    <ligand>
        <name>beta-alanine</name>
        <dbReference type="ChEBI" id="CHEBI:57966"/>
    </ligand>
</feature>
<comment type="similarity">
    <text evidence="2 8">Belongs to the pantothenate synthetase family.</text>
</comment>
<dbReference type="GO" id="GO:0005829">
    <property type="term" value="C:cytosol"/>
    <property type="evidence" value="ECO:0007669"/>
    <property type="project" value="TreeGrafter"/>
</dbReference>
<feature type="binding site" evidence="8">
    <location>
        <position position="61"/>
    </location>
    <ligand>
        <name>(R)-pantoate</name>
        <dbReference type="ChEBI" id="CHEBI:15980"/>
    </ligand>
</feature>
<comment type="function">
    <text evidence="8">Catalyzes the condensation of pantoate with beta-alanine in an ATP-dependent reaction via a pantoyl-adenylate intermediate.</text>
</comment>
<dbReference type="UniPathway" id="UPA00028">
    <property type="reaction ID" value="UER00005"/>
</dbReference>
<dbReference type="HAMAP" id="MF_00158">
    <property type="entry name" value="PanC"/>
    <property type="match status" value="1"/>
</dbReference>
<feature type="binding site" evidence="8">
    <location>
        <position position="153"/>
    </location>
    <ligand>
        <name>(R)-pantoate</name>
        <dbReference type="ChEBI" id="CHEBI:15980"/>
    </ligand>
</feature>
<dbReference type="FunFam" id="3.40.50.620:FF:000013">
    <property type="entry name" value="Pantothenate synthetase"/>
    <property type="match status" value="1"/>
</dbReference>
<proteinExistence type="inferred from homology"/>
<keyword evidence="4 8" id="KW-0566">Pantothenate biosynthesis</keyword>
<comment type="subunit">
    <text evidence="8">Homodimer.</text>
</comment>
<feature type="active site" description="Proton donor" evidence="8">
    <location>
        <position position="37"/>
    </location>
</feature>
<dbReference type="GO" id="GO:0005524">
    <property type="term" value="F:ATP binding"/>
    <property type="evidence" value="ECO:0007669"/>
    <property type="project" value="UniProtKB-KW"/>
</dbReference>
<evidence type="ECO:0000256" key="5">
    <source>
        <dbReference type="ARBA" id="ARBA00022741"/>
    </source>
</evidence>
<dbReference type="Gene3D" id="3.30.1300.10">
    <property type="entry name" value="Pantoate-beta-alanine ligase, C-terminal domain"/>
    <property type="match status" value="1"/>
</dbReference>
<dbReference type="PANTHER" id="PTHR21299:SF1">
    <property type="entry name" value="PANTOATE--BETA-ALANINE LIGASE"/>
    <property type="match status" value="1"/>
</dbReference>
<comment type="miscellaneous">
    <text evidence="8">The reaction proceeds by a bi uni uni bi ping pong mechanism.</text>
</comment>
<evidence type="ECO:0000313" key="10">
    <source>
        <dbReference type="Proteomes" id="UP000479043"/>
    </source>
</evidence>
<evidence type="ECO:0000256" key="1">
    <source>
        <dbReference type="ARBA" id="ARBA00004990"/>
    </source>
</evidence>
<keyword evidence="10" id="KW-1185">Reference proteome</keyword>
<dbReference type="GO" id="GO:0004592">
    <property type="term" value="F:pantoate-beta-alanine ligase activity"/>
    <property type="evidence" value="ECO:0007669"/>
    <property type="project" value="UniProtKB-UniRule"/>
</dbReference>
<dbReference type="AlphaFoldDB" id="A0A6L8LKP1"/>
<feature type="binding site" evidence="8">
    <location>
        <begin position="147"/>
        <end position="150"/>
    </location>
    <ligand>
        <name>ATP</name>
        <dbReference type="ChEBI" id="CHEBI:30616"/>
    </ligand>
</feature>
<name>A0A6L8LKP1_9RHOB</name>
<dbReference type="RefSeq" id="WP_160971972.1">
    <property type="nucleotide sequence ID" value="NZ_WWEN01000002.1"/>
</dbReference>
<evidence type="ECO:0000256" key="4">
    <source>
        <dbReference type="ARBA" id="ARBA00022655"/>
    </source>
</evidence>
<keyword evidence="3 8" id="KW-0436">Ligase</keyword>
<dbReference type="InterPro" id="IPR042176">
    <property type="entry name" value="Pantoate_ligase_C"/>
</dbReference>
<dbReference type="GO" id="GO:0015940">
    <property type="term" value="P:pantothenate biosynthetic process"/>
    <property type="evidence" value="ECO:0007669"/>
    <property type="project" value="UniProtKB-UniRule"/>
</dbReference>
<dbReference type="InterPro" id="IPR003721">
    <property type="entry name" value="Pantoate_ligase"/>
</dbReference>
<evidence type="ECO:0000256" key="3">
    <source>
        <dbReference type="ARBA" id="ARBA00022598"/>
    </source>
</evidence>
<feature type="binding site" evidence="8">
    <location>
        <begin position="30"/>
        <end position="37"/>
    </location>
    <ligand>
        <name>ATP</name>
        <dbReference type="ChEBI" id="CHEBI:30616"/>
    </ligand>
</feature>
<dbReference type="EC" id="6.3.2.1" evidence="8"/>
<dbReference type="PANTHER" id="PTHR21299">
    <property type="entry name" value="CYTIDYLATE KINASE/PANTOATE-BETA-ALANINE LIGASE"/>
    <property type="match status" value="1"/>
</dbReference>
<comment type="subcellular location">
    <subcellularLocation>
        <location evidence="8">Cytoplasm</location>
    </subcellularLocation>
</comment>
<dbReference type="Gene3D" id="3.40.50.620">
    <property type="entry name" value="HUPs"/>
    <property type="match status" value="1"/>
</dbReference>
<dbReference type="EMBL" id="WWEN01000002">
    <property type="protein sequence ID" value="MYM54262.1"/>
    <property type="molecule type" value="Genomic_DNA"/>
</dbReference>
<dbReference type="Pfam" id="PF02569">
    <property type="entry name" value="Pantoate_ligase"/>
    <property type="match status" value="1"/>
</dbReference>
<evidence type="ECO:0000256" key="6">
    <source>
        <dbReference type="ARBA" id="ARBA00022840"/>
    </source>
</evidence>
<feature type="binding site" evidence="8">
    <location>
        <begin position="184"/>
        <end position="187"/>
    </location>
    <ligand>
        <name>ATP</name>
        <dbReference type="ChEBI" id="CHEBI:30616"/>
    </ligand>
</feature>
<protein>
    <recommendedName>
        <fullName evidence="8">Pantothenate synthetase</fullName>
        <shortName evidence="8">PS</shortName>
        <ecNumber evidence="8">6.3.2.1</ecNumber>
    </recommendedName>
    <alternativeName>
        <fullName evidence="8">Pantoate--beta-alanine ligase</fullName>
    </alternativeName>
    <alternativeName>
        <fullName evidence="8">Pantoate-activating enzyme</fullName>
    </alternativeName>
</protein>
<comment type="catalytic activity">
    <reaction evidence="7 8">
        <text>(R)-pantoate + beta-alanine + ATP = (R)-pantothenate + AMP + diphosphate + H(+)</text>
        <dbReference type="Rhea" id="RHEA:10912"/>
        <dbReference type="ChEBI" id="CHEBI:15378"/>
        <dbReference type="ChEBI" id="CHEBI:15980"/>
        <dbReference type="ChEBI" id="CHEBI:29032"/>
        <dbReference type="ChEBI" id="CHEBI:30616"/>
        <dbReference type="ChEBI" id="CHEBI:33019"/>
        <dbReference type="ChEBI" id="CHEBI:57966"/>
        <dbReference type="ChEBI" id="CHEBI:456215"/>
        <dbReference type="EC" id="6.3.2.1"/>
    </reaction>
</comment>
<evidence type="ECO:0000256" key="2">
    <source>
        <dbReference type="ARBA" id="ARBA00009256"/>
    </source>
</evidence>
<keyword evidence="5 8" id="KW-0547">Nucleotide-binding</keyword>
<dbReference type="CDD" id="cd00560">
    <property type="entry name" value="PanC"/>
    <property type="match status" value="1"/>
</dbReference>
<comment type="caution">
    <text evidence="9">The sequence shown here is derived from an EMBL/GenBank/DDBJ whole genome shotgun (WGS) entry which is preliminary data.</text>
</comment>
<gene>
    <name evidence="8" type="primary">panC</name>
    <name evidence="9" type="ORF">GR167_03015</name>
</gene>
<feature type="binding site" evidence="8">
    <location>
        <position position="176"/>
    </location>
    <ligand>
        <name>ATP</name>
        <dbReference type="ChEBI" id="CHEBI:30616"/>
    </ligand>
</feature>
<dbReference type="SUPFAM" id="SSF52374">
    <property type="entry name" value="Nucleotidylyl transferase"/>
    <property type="match status" value="1"/>
</dbReference>
<reference evidence="9 10" key="1">
    <citation type="submission" date="2020-01" db="EMBL/GenBank/DDBJ databases">
        <authorList>
            <person name="Chen S."/>
        </authorList>
    </citation>
    <scope>NUCLEOTIDE SEQUENCE [LARGE SCALE GENOMIC DNA]</scope>
    <source>
        <strain evidence="9 10">GS-10</strain>
    </source>
</reference>
<keyword evidence="8" id="KW-0963">Cytoplasm</keyword>
<keyword evidence="6 8" id="KW-0067">ATP-binding</keyword>
<sequence>MEICRSIEECRAAIAALRGDGKRIGFVPTMGALHDGHMSLVKRAQDNAGAVAVSIFVNPTQFGDAADLDQYPRDEDRDLALLDQVGVDVVFLPDVDTMYPPGDETIVETTRLANMLHGKVRPGHFRGVTSVVNRLFNIVQPDTAVFGEKDYQQFVIIKKMVRDLHMPVQILGGPTLREADGLAMSSRNRRLTPEDRAAAVVLNRALDAAEARAGEPGATVEDIRKVIADTIASEPRADLRGLDTVAAETLDDLHGVLKEPLAIMISVQFSDILLIDQRVIQP</sequence>
<organism evidence="9 10">
    <name type="scientific">Thalassovita mangrovi</name>
    <dbReference type="NCBI Taxonomy" id="2692236"/>
    <lineage>
        <taxon>Bacteria</taxon>
        <taxon>Pseudomonadati</taxon>
        <taxon>Pseudomonadota</taxon>
        <taxon>Alphaproteobacteria</taxon>
        <taxon>Rhodobacterales</taxon>
        <taxon>Roseobacteraceae</taxon>
        <taxon>Thalassovita</taxon>
    </lineage>
</organism>
<evidence type="ECO:0000256" key="7">
    <source>
        <dbReference type="ARBA" id="ARBA00048258"/>
    </source>
</evidence>
<evidence type="ECO:0000256" key="8">
    <source>
        <dbReference type="HAMAP-Rule" id="MF_00158"/>
    </source>
</evidence>
<evidence type="ECO:0000313" key="9">
    <source>
        <dbReference type="EMBL" id="MYM54262.1"/>
    </source>
</evidence>
<dbReference type="NCBIfam" id="TIGR00018">
    <property type="entry name" value="panC"/>
    <property type="match status" value="1"/>
</dbReference>
<dbReference type="Proteomes" id="UP000479043">
    <property type="component" value="Unassembled WGS sequence"/>
</dbReference>
<accession>A0A6L8LKP1</accession>
<comment type="pathway">
    <text evidence="1 8">Cofactor biosynthesis; (R)-pantothenate biosynthesis; (R)-pantothenate from (R)-pantoate and beta-alanine: step 1/1.</text>
</comment>